<keyword evidence="4" id="KW-1185">Reference proteome</keyword>
<accession>A0ABU3E7E9</accession>
<feature type="transmembrane region" description="Helical" evidence="2">
    <location>
        <begin position="66"/>
        <end position="84"/>
    </location>
</feature>
<reference evidence="3 4" key="1">
    <citation type="submission" date="2023-09" db="EMBL/GenBank/DDBJ databases">
        <authorList>
            <person name="Rey-Velasco X."/>
        </authorList>
    </citation>
    <scope>NUCLEOTIDE SEQUENCE [LARGE SCALE GENOMIC DNA]</scope>
    <source>
        <strain evidence="3 4">F188</strain>
    </source>
</reference>
<evidence type="ECO:0000256" key="1">
    <source>
        <dbReference type="SAM" id="MobiDB-lite"/>
    </source>
</evidence>
<organism evidence="3 4">
    <name type="scientific">Autumnicola patrickiae</name>
    <dbReference type="NCBI Taxonomy" id="3075591"/>
    <lineage>
        <taxon>Bacteria</taxon>
        <taxon>Pseudomonadati</taxon>
        <taxon>Bacteroidota</taxon>
        <taxon>Flavobacteriia</taxon>
        <taxon>Flavobacteriales</taxon>
        <taxon>Flavobacteriaceae</taxon>
        <taxon>Autumnicola</taxon>
    </lineage>
</organism>
<keyword evidence="2" id="KW-0812">Transmembrane</keyword>
<evidence type="ECO:0000313" key="4">
    <source>
        <dbReference type="Proteomes" id="UP001261624"/>
    </source>
</evidence>
<protein>
    <submittedName>
        <fullName evidence="3">Uncharacterized protein</fullName>
    </submittedName>
</protein>
<feature type="transmembrane region" description="Helical" evidence="2">
    <location>
        <begin position="111"/>
        <end position="131"/>
    </location>
</feature>
<dbReference type="Proteomes" id="UP001261624">
    <property type="component" value="Unassembled WGS sequence"/>
</dbReference>
<proteinExistence type="predicted"/>
<name>A0ABU3E7E9_9FLAO</name>
<comment type="caution">
    <text evidence="3">The sequence shown here is derived from an EMBL/GenBank/DDBJ whole genome shotgun (WGS) entry which is preliminary data.</text>
</comment>
<feature type="transmembrane region" description="Helical" evidence="2">
    <location>
        <begin position="143"/>
        <end position="164"/>
    </location>
</feature>
<dbReference type="RefSeq" id="WP_311687656.1">
    <property type="nucleotide sequence ID" value="NZ_JAVRHM010000040.1"/>
</dbReference>
<keyword evidence="2" id="KW-0472">Membrane</keyword>
<sequence>MAGINNKEKRKEQPAGISAQPENNHQEIISHPGWMSLIVFGAVILLLGLFFFLISTYISSKTSRGLGIMTGTLVMRICLEFVLIRKKRFPVNEAPKHYKQKMTIYYENRRYMHFIISPLLLAAYIYGFAMLLSILKQELLEEFYIYLTYALWIVFFGLTVLIGLQLRKELKILKLLISDNKVS</sequence>
<feature type="transmembrane region" description="Helical" evidence="2">
    <location>
        <begin position="34"/>
        <end position="54"/>
    </location>
</feature>
<dbReference type="EMBL" id="JAVRHM010000040">
    <property type="protein sequence ID" value="MDT0691890.1"/>
    <property type="molecule type" value="Genomic_DNA"/>
</dbReference>
<gene>
    <name evidence="3" type="ORF">RM549_19015</name>
</gene>
<evidence type="ECO:0000313" key="3">
    <source>
        <dbReference type="EMBL" id="MDT0691890.1"/>
    </source>
</evidence>
<feature type="region of interest" description="Disordered" evidence="1">
    <location>
        <begin position="1"/>
        <end position="22"/>
    </location>
</feature>
<keyword evidence="2" id="KW-1133">Transmembrane helix</keyword>
<feature type="compositionally biased region" description="Basic and acidic residues" evidence="1">
    <location>
        <begin position="1"/>
        <end position="13"/>
    </location>
</feature>
<evidence type="ECO:0000256" key="2">
    <source>
        <dbReference type="SAM" id="Phobius"/>
    </source>
</evidence>